<keyword evidence="1" id="KW-0378">Hydrolase</keyword>
<dbReference type="SUPFAM" id="SSF52317">
    <property type="entry name" value="Class I glutamine amidotransferase-like"/>
    <property type="match status" value="1"/>
</dbReference>
<protein>
    <submittedName>
        <fullName evidence="1">Gamma-glutamyl-gamma-aminobutyrate hydrolase PuuD</fullName>
        <ecNumber evidence="1">3.5.1.94</ecNumber>
    </submittedName>
</protein>
<dbReference type="InterPro" id="IPR029062">
    <property type="entry name" value="Class_I_gatase-like"/>
</dbReference>
<dbReference type="GO" id="GO:0033969">
    <property type="term" value="F:gamma-glutamyl-gamma-aminobutyrate hydrolase activity"/>
    <property type="evidence" value="ECO:0007669"/>
    <property type="project" value="UniProtKB-EC"/>
</dbReference>
<evidence type="ECO:0000313" key="1">
    <source>
        <dbReference type="EMBL" id="CUP24150.1"/>
    </source>
</evidence>
<sequence>MKPKIGIVVCGLMDDRQFVTNTYIQSVRYSGGLPFILPLIRSDHAIQEYIAFCDGFLFCGGNDITPLLFGEEPKNGIGKTDITLDLFQIRLMKAVLTTKKPVFSICRGMQVYNVACGGTIYQDISLQPGRPLNHMQQSYSRAEVSHKIQVEKGTQLRKYIGSRLDVNSFHHQTVGMLGKNLTACAHASDKTIEAIEMPTHPFAIGVQWHPECMYRTSPEMRELFSEFILHARLRPPAPLEPQSLKK</sequence>
<dbReference type="AlphaFoldDB" id="A0A174LR00"/>
<dbReference type="PROSITE" id="PS51273">
    <property type="entry name" value="GATASE_TYPE_1"/>
    <property type="match status" value="1"/>
</dbReference>
<dbReference type="Pfam" id="PF07722">
    <property type="entry name" value="Peptidase_C26"/>
    <property type="match status" value="1"/>
</dbReference>
<dbReference type="GO" id="GO:0005829">
    <property type="term" value="C:cytosol"/>
    <property type="evidence" value="ECO:0007669"/>
    <property type="project" value="TreeGrafter"/>
</dbReference>
<dbReference type="STRING" id="39482.ERS852491_04630"/>
<dbReference type="Proteomes" id="UP000095544">
    <property type="component" value="Unassembled WGS sequence"/>
</dbReference>
<dbReference type="EC" id="3.5.1.94" evidence="1"/>
<organism evidence="1 2">
    <name type="scientific">Faecalicatena contorta</name>
    <dbReference type="NCBI Taxonomy" id="39482"/>
    <lineage>
        <taxon>Bacteria</taxon>
        <taxon>Bacillati</taxon>
        <taxon>Bacillota</taxon>
        <taxon>Clostridia</taxon>
        <taxon>Lachnospirales</taxon>
        <taxon>Lachnospiraceae</taxon>
        <taxon>Faecalicatena</taxon>
    </lineage>
</organism>
<name>A0A174LR00_9FIRM</name>
<dbReference type="CDD" id="cd01745">
    <property type="entry name" value="GATase1_2"/>
    <property type="match status" value="1"/>
</dbReference>
<dbReference type="InterPro" id="IPR044668">
    <property type="entry name" value="PuuD-like"/>
</dbReference>
<dbReference type="OrthoDB" id="9813383at2"/>
<accession>A0A174LR00</accession>
<dbReference type="EMBL" id="CYZU01000070">
    <property type="protein sequence ID" value="CUP24150.1"/>
    <property type="molecule type" value="Genomic_DNA"/>
</dbReference>
<reference evidence="1 2" key="1">
    <citation type="submission" date="2015-09" db="EMBL/GenBank/DDBJ databases">
        <authorList>
            <consortium name="Pathogen Informatics"/>
        </authorList>
    </citation>
    <scope>NUCLEOTIDE SEQUENCE [LARGE SCALE GENOMIC DNA]</scope>
    <source>
        <strain evidence="1 2">2789STDY5834876</strain>
    </source>
</reference>
<proteinExistence type="predicted"/>
<dbReference type="InterPro" id="IPR011697">
    <property type="entry name" value="Peptidase_C26"/>
</dbReference>
<dbReference type="PANTHER" id="PTHR43235:SF1">
    <property type="entry name" value="GLUTAMINE AMIDOTRANSFERASE PB2B2.05-RELATED"/>
    <property type="match status" value="1"/>
</dbReference>
<evidence type="ECO:0000313" key="2">
    <source>
        <dbReference type="Proteomes" id="UP000095544"/>
    </source>
</evidence>
<dbReference type="PANTHER" id="PTHR43235">
    <property type="entry name" value="GLUTAMINE AMIDOTRANSFERASE PB2B2.05-RELATED"/>
    <property type="match status" value="1"/>
</dbReference>
<dbReference type="RefSeq" id="WP_050639902.1">
    <property type="nucleotide sequence ID" value="NZ_CABKUE010000007.1"/>
</dbReference>
<dbReference type="Gene3D" id="3.40.50.880">
    <property type="match status" value="1"/>
</dbReference>
<gene>
    <name evidence="1" type="primary">puuD</name>
    <name evidence="1" type="ORF">ERS852491_04630</name>
</gene>